<proteinExistence type="predicted"/>
<evidence type="ECO:0000313" key="9">
    <source>
        <dbReference type="EMBL" id="MDK4306549.1"/>
    </source>
</evidence>
<evidence type="ECO:0000256" key="4">
    <source>
        <dbReference type="ARBA" id="ARBA00022729"/>
    </source>
</evidence>
<dbReference type="GO" id="GO:0005576">
    <property type="term" value="C:extracellular region"/>
    <property type="evidence" value="ECO:0007669"/>
    <property type="project" value="UniProtKB-SubCell"/>
</dbReference>
<name>A0AAP4BNZ2_9CORY</name>
<evidence type="ECO:0000256" key="5">
    <source>
        <dbReference type="ARBA" id="ARBA00022801"/>
    </source>
</evidence>
<dbReference type="InterPro" id="IPR000801">
    <property type="entry name" value="Esterase-like"/>
</dbReference>
<keyword evidence="4 8" id="KW-0732">Signal</keyword>
<dbReference type="AlphaFoldDB" id="A0AAP4BNZ2"/>
<evidence type="ECO:0000256" key="3">
    <source>
        <dbReference type="ARBA" id="ARBA00022651"/>
    </source>
</evidence>
<comment type="caution">
    <text evidence="9">The sequence shown here is derived from an EMBL/GenBank/DDBJ whole genome shotgun (WGS) entry which is preliminary data.</text>
</comment>
<keyword evidence="3" id="KW-0858">Xylan degradation</keyword>
<keyword evidence="6" id="KW-0119">Carbohydrate metabolism</keyword>
<keyword evidence="7" id="KW-0624">Polysaccharide degradation</keyword>
<organism evidence="9 10">
    <name type="scientific">Corynebacterium pseudodiphtheriticum</name>
    <dbReference type="NCBI Taxonomy" id="37637"/>
    <lineage>
        <taxon>Bacteria</taxon>
        <taxon>Bacillati</taxon>
        <taxon>Actinomycetota</taxon>
        <taxon>Actinomycetes</taxon>
        <taxon>Mycobacteriales</taxon>
        <taxon>Corynebacteriaceae</taxon>
        <taxon>Corynebacterium</taxon>
    </lineage>
</organism>
<dbReference type="Proteomes" id="UP001224412">
    <property type="component" value="Unassembled WGS sequence"/>
</dbReference>
<reference evidence="9" key="1">
    <citation type="submission" date="2023-05" db="EMBL/GenBank/DDBJ databases">
        <title>Metabolic capabilities are highly conserved among human nasal-associated Corynebacterium species in pangenomic analyses.</title>
        <authorList>
            <person name="Tran T.H."/>
            <person name="Roberts A.Q."/>
            <person name="Escapa I.F."/>
            <person name="Gao W."/>
            <person name="Conlan S."/>
            <person name="Kong H."/>
            <person name="Segre J.A."/>
            <person name="Kelly M.S."/>
            <person name="Lemon K.P."/>
        </authorList>
    </citation>
    <scope>NUCLEOTIDE SEQUENCE</scope>
    <source>
        <strain evidence="9">KPL2773</strain>
    </source>
</reference>
<comment type="subcellular location">
    <subcellularLocation>
        <location evidence="1">Secreted</location>
    </subcellularLocation>
</comment>
<feature type="signal peptide" evidence="8">
    <location>
        <begin position="1"/>
        <end position="30"/>
    </location>
</feature>
<dbReference type="InterPro" id="IPR029058">
    <property type="entry name" value="AB_hydrolase_fold"/>
</dbReference>
<gene>
    <name evidence="9" type="ORF">QPX42_03145</name>
</gene>
<feature type="chain" id="PRO_5042910444" evidence="8">
    <location>
        <begin position="31"/>
        <end position="309"/>
    </location>
</feature>
<dbReference type="SUPFAM" id="SSF53474">
    <property type="entry name" value="alpha/beta-Hydrolases"/>
    <property type="match status" value="1"/>
</dbReference>
<protein>
    <submittedName>
        <fullName evidence="9">Alpha/beta hydrolase-fold protein</fullName>
    </submittedName>
</protein>
<dbReference type="PANTHER" id="PTHR38050">
    <property type="match status" value="1"/>
</dbReference>
<dbReference type="EMBL" id="JASNVH010000004">
    <property type="protein sequence ID" value="MDK4306549.1"/>
    <property type="molecule type" value="Genomic_DNA"/>
</dbReference>
<dbReference type="InterPro" id="IPR043595">
    <property type="entry name" value="FaeB/C/D"/>
</dbReference>
<keyword evidence="5 9" id="KW-0378">Hydrolase</keyword>
<evidence type="ECO:0000313" key="10">
    <source>
        <dbReference type="Proteomes" id="UP001224412"/>
    </source>
</evidence>
<evidence type="ECO:0000256" key="1">
    <source>
        <dbReference type="ARBA" id="ARBA00004613"/>
    </source>
</evidence>
<dbReference type="GO" id="GO:0045493">
    <property type="term" value="P:xylan catabolic process"/>
    <property type="evidence" value="ECO:0007669"/>
    <property type="project" value="UniProtKB-KW"/>
</dbReference>
<evidence type="ECO:0000256" key="6">
    <source>
        <dbReference type="ARBA" id="ARBA00023277"/>
    </source>
</evidence>
<keyword evidence="2" id="KW-0964">Secreted</keyword>
<dbReference type="GO" id="GO:0030600">
    <property type="term" value="F:feruloyl esterase activity"/>
    <property type="evidence" value="ECO:0007669"/>
    <property type="project" value="InterPro"/>
</dbReference>
<sequence length="309" mass="32059">MKSSFRALGAAVAAGTLGGLLALTAPVSHAQSTTDPLVQISSAIAGQPTETRTIDVNGTPRHFIVDLPANYDPNRAYPVVLGYSGAWDTADAFRGHSFLNKAVGSDAIVAYPQGVTDKLKGKPAWGGPHYAAQSVEDDAAFARALVADLAGKYNVDTNRIYATGLSNGGGAALSLACHAPDLVDGVASSAGAYYDATVSNCVPDAAVPTLIMHHKDDHVININGGANDHGGHYKAASQVFDEFATRNGCAPGGNVNNWIVGAHTVSGSNCRAATEFATVVSPQVNNGHTWFKAVPSANLLVWEFFKNQA</sequence>
<dbReference type="Pfam" id="PF00756">
    <property type="entry name" value="Esterase"/>
    <property type="match status" value="1"/>
</dbReference>
<evidence type="ECO:0000256" key="2">
    <source>
        <dbReference type="ARBA" id="ARBA00022525"/>
    </source>
</evidence>
<dbReference type="RefSeq" id="WP_284589032.1">
    <property type="nucleotide sequence ID" value="NZ_JASNUC010000008.1"/>
</dbReference>
<evidence type="ECO:0000256" key="7">
    <source>
        <dbReference type="ARBA" id="ARBA00023326"/>
    </source>
</evidence>
<evidence type="ECO:0000256" key="8">
    <source>
        <dbReference type="SAM" id="SignalP"/>
    </source>
</evidence>
<dbReference type="Gene3D" id="3.40.50.1820">
    <property type="entry name" value="alpha/beta hydrolase"/>
    <property type="match status" value="1"/>
</dbReference>
<dbReference type="PANTHER" id="PTHR38050:SF2">
    <property type="entry name" value="FERULOYL ESTERASE C-RELATED"/>
    <property type="match status" value="1"/>
</dbReference>
<accession>A0AAP4BNZ2</accession>